<feature type="region of interest" description="Disordered" evidence="1">
    <location>
        <begin position="524"/>
        <end position="544"/>
    </location>
</feature>
<proteinExistence type="predicted"/>
<comment type="caution">
    <text evidence="3">The sequence shown here is derived from an EMBL/GenBank/DDBJ whole genome shotgun (WGS) entry which is preliminary data.</text>
</comment>
<evidence type="ECO:0000256" key="2">
    <source>
        <dbReference type="SAM" id="SignalP"/>
    </source>
</evidence>
<feature type="region of interest" description="Disordered" evidence="1">
    <location>
        <begin position="85"/>
        <end position="110"/>
    </location>
</feature>
<name>A0A3S0VD72_9MICO</name>
<dbReference type="Proteomes" id="UP000274909">
    <property type="component" value="Unassembled WGS sequence"/>
</dbReference>
<dbReference type="AlphaFoldDB" id="A0A3S0VD72"/>
<accession>A0A3S0VD72</accession>
<reference evidence="3 4" key="1">
    <citation type="submission" date="2018-12" db="EMBL/GenBank/DDBJ databases">
        <authorList>
            <person name="Li F."/>
        </authorList>
    </citation>
    <scope>NUCLEOTIDE SEQUENCE [LARGE SCALE GENOMIC DNA]</scope>
    <source>
        <strain evidence="3 4">EGI 6500705</strain>
    </source>
</reference>
<dbReference type="RefSeq" id="WP_127051556.1">
    <property type="nucleotide sequence ID" value="NZ_RZGZ01000007.1"/>
</dbReference>
<evidence type="ECO:0000313" key="4">
    <source>
        <dbReference type="Proteomes" id="UP000274909"/>
    </source>
</evidence>
<gene>
    <name evidence="3" type="ORF">ELQ94_16905</name>
</gene>
<dbReference type="OrthoDB" id="4987327at2"/>
<dbReference type="EMBL" id="RZGZ01000007">
    <property type="protein sequence ID" value="RUQ96927.1"/>
    <property type="molecule type" value="Genomic_DNA"/>
</dbReference>
<protein>
    <recommendedName>
        <fullName evidence="5">Choice-of-anchor G family protein</fullName>
    </recommendedName>
</protein>
<keyword evidence="4" id="KW-1185">Reference proteome</keyword>
<feature type="signal peptide" evidence="2">
    <location>
        <begin position="1"/>
        <end position="29"/>
    </location>
</feature>
<dbReference type="InterPro" id="IPR047900">
    <property type="entry name" value="Choice_anch_G"/>
</dbReference>
<feature type="compositionally biased region" description="Low complexity" evidence="1">
    <location>
        <begin position="535"/>
        <end position="544"/>
    </location>
</feature>
<organism evidence="3 4">
    <name type="scientific">Labedella endophytica</name>
    <dbReference type="NCBI Taxonomy" id="1523160"/>
    <lineage>
        <taxon>Bacteria</taxon>
        <taxon>Bacillati</taxon>
        <taxon>Actinomycetota</taxon>
        <taxon>Actinomycetes</taxon>
        <taxon>Micrococcales</taxon>
        <taxon>Microbacteriaceae</taxon>
        <taxon>Labedella</taxon>
    </lineage>
</organism>
<dbReference type="NCBIfam" id="NF033766">
    <property type="entry name" value="choice_anch_G"/>
    <property type="match status" value="1"/>
</dbReference>
<evidence type="ECO:0000256" key="1">
    <source>
        <dbReference type="SAM" id="MobiDB-lite"/>
    </source>
</evidence>
<evidence type="ECO:0008006" key="5">
    <source>
        <dbReference type="Google" id="ProtNLM"/>
    </source>
</evidence>
<feature type="chain" id="PRO_5018753851" description="Choice-of-anchor G family protein" evidence="2">
    <location>
        <begin position="30"/>
        <end position="585"/>
    </location>
</feature>
<evidence type="ECO:0000313" key="3">
    <source>
        <dbReference type="EMBL" id="RUQ96927.1"/>
    </source>
</evidence>
<keyword evidence="2" id="KW-0732">Signal</keyword>
<sequence length="585" mass="57861">MRRRSAVGLALAVAAAVVLPSGVASTVAAWNDTEWTSGTVGTSSFDCGVDTGYSVTAESAFLRGSLFGQDLGAVAELEPLVLERSGDDPVEVSPPTAVDLGAGDGDPGRDTRGQPIAVSALGLVGLDLTGFQVGLPATSAGAVNQFARVTTTGTSTAASGLVDNGGGLLVSDDTPQDALPEPARLSLGGILPGISGVADAGLEVGAVGSRAELDWCAAAYSDAWGDGSETGLARDYGIASLDLGFDSAGVEGLTGEVVDTVDVLDAAVGQLAGQNGLISQALRESLVNGLVSGLSLGSLTGSVTITGLDLSGAVEALLTEPISDGEITIDPVTGEVFVDLASLLGDDTGGVNDLDPNTELVVDSDVINDLTARTGTLLDGWTSAVTAALDAELAGARVVVDLSTVVSLGSTQILRVNLDLDSTVGELEAGEAVLAVDTDVLGLVSTLNLVLGVLGISVTGLVNSIVALGPVLLGDVVGLVTDSLIAPLDTAGVAIAALTAPVVRTLSAVVSGLPSVLSLMVNVQPDQPGAPPGPGTEAPSGTTSGEFSVSALRIGLLDDVAPDGGVVYVEFATSTAGPNRLPTGP</sequence>